<accession>A0A0C3AIG4</accession>
<dbReference type="Proteomes" id="UP000054097">
    <property type="component" value="Unassembled WGS sequence"/>
</dbReference>
<evidence type="ECO:0000313" key="1">
    <source>
        <dbReference type="EMBL" id="KIM19884.1"/>
    </source>
</evidence>
<feature type="non-terminal residue" evidence="1">
    <location>
        <position position="1"/>
    </location>
</feature>
<evidence type="ECO:0000313" key="2">
    <source>
        <dbReference type="Proteomes" id="UP000054097"/>
    </source>
</evidence>
<dbReference type="EMBL" id="KN824517">
    <property type="protein sequence ID" value="KIM19884.1"/>
    <property type="molecule type" value="Genomic_DNA"/>
</dbReference>
<gene>
    <name evidence="1" type="ORF">M408DRAFT_82892</name>
</gene>
<dbReference type="Pfam" id="PF14388">
    <property type="entry name" value="DUF4419"/>
    <property type="match status" value="1"/>
</dbReference>
<dbReference type="InterPro" id="IPR025533">
    <property type="entry name" value="DUF4419"/>
</dbReference>
<dbReference type="OrthoDB" id="9978173at2759"/>
<protein>
    <submittedName>
        <fullName evidence="1">Uncharacterized protein</fullName>
    </submittedName>
</protein>
<keyword evidence="2" id="KW-1185">Reference proteome</keyword>
<organism evidence="1 2">
    <name type="scientific">Serendipita vermifera MAFF 305830</name>
    <dbReference type="NCBI Taxonomy" id="933852"/>
    <lineage>
        <taxon>Eukaryota</taxon>
        <taxon>Fungi</taxon>
        <taxon>Dikarya</taxon>
        <taxon>Basidiomycota</taxon>
        <taxon>Agaricomycotina</taxon>
        <taxon>Agaricomycetes</taxon>
        <taxon>Sebacinales</taxon>
        <taxon>Serendipitaceae</taxon>
        <taxon>Serendipita</taxon>
    </lineage>
</organism>
<name>A0A0C3AIG4_SERVB</name>
<dbReference type="STRING" id="933852.A0A0C3AIG4"/>
<sequence length="295" mass="32931">HEGKKKLVVSGNGTRYSYDFGKFAQTMGGLLKENILDPSLHDWIIPNFSTTTPNDVVICSVMMMSTLKAYFSYGCSICCGIPSITLLGEKEDYLSILQRTERLAEFGEEPATFARLLQPVLKEFSSAFDATTMNQDFWSRICHYKQGGSGPSYLGGWISAFSVWSDKGKWQGGNLADIEKPSFEIANPDLSRQDSWGAPPPLFWADLRYPVIATDSIPNGSCDVDVTLYDDGNVLECKMVAGHVGYMISARDEKMDTLQPAAHWFMFIKGKTETEAEKIAKMMADFRSRWPSKSD</sequence>
<proteinExistence type="predicted"/>
<reference evidence="1 2" key="1">
    <citation type="submission" date="2014-04" db="EMBL/GenBank/DDBJ databases">
        <authorList>
            <consortium name="DOE Joint Genome Institute"/>
            <person name="Kuo A."/>
            <person name="Zuccaro A."/>
            <person name="Kohler A."/>
            <person name="Nagy L.G."/>
            <person name="Floudas D."/>
            <person name="Copeland A."/>
            <person name="Barry K.W."/>
            <person name="Cichocki N."/>
            <person name="Veneault-Fourrey C."/>
            <person name="LaButti K."/>
            <person name="Lindquist E.A."/>
            <person name="Lipzen A."/>
            <person name="Lundell T."/>
            <person name="Morin E."/>
            <person name="Murat C."/>
            <person name="Sun H."/>
            <person name="Tunlid A."/>
            <person name="Henrissat B."/>
            <person name="Grigoriev I.V."/>
            <person name="Hibbett D.S."/>
            <person name="Martin F."/>
            <person name="Nordberg H.P."/>
            <person name="Cantor M.N."/>
            <person name="Hua S.X."/>
        </authorList>
    </citation>
    <scope>NUCLEOTIDE SEQUENCE [LARGE SCALE GENOMIC DNA]</scope>
    <source>
        <strain evidence="1 2">MAFF 305830</strain>
    </source>
</reference>
<dbReference type="HOGENOM" id="CLU_037155_1_0_1"/>
<dbReference type="PANTHER" id="PTHR31252:SF11">
    <property type="entry name" value="DUF4419 DOMAIN-CONTAINING PROTEIN"/>
    <property type="match status" value="1"/>
</dbReference>
<reference evidence="2" key="2">
    <citation type="submission" date="2015-01" db="EMBL/GenBank/DDBJ databases">
        <title>Evolutionary Origins and Diversification of the Mycorrhizal Mutualists.</title>
        <authorList>
            <consortium name="DOE Joint Genome Institute"/>
            <consortium name="Mycorrhizal Genomics Consortium"/>
            <person name="Kohler A."/>
            <person name="Kuo A."/>
            <person name="Nagy L.G."/>
            <person name="Floudas D."/>
            <person name="Copeland A."/>
            <person name="Barry K.W."/>
            <person name="Cichocki N."/>
            <person name="Veneault-Fourrey C."/>
            <person name="LaButti K."/>
            <person name="Lindquist E.A."/>
            <person name="Lipzen A."/>
            <person name="Lundell T."/>
            <person name="Morin E."/>
            <person name="Murat C."/>
            <person name="Riley R."/>
            <person name="Ohm R."/>
            <person name="Sun H."/>
            <person name="Tunlid A."/>
            <person name="Henrissat B."/>
            <person name="Grigoriev I.V."/>
            <person name="Hibbett D.S."/>
            <person name="Martin F."/>
        </authorList>
    </citation>
    <scope>NUCLEOTIDE SEQUENCE [LARGE SCALE GENOMIC DNA]</scope>
    <source>
        <strain evidence="2">MAFF 305830</strain>
    </source>
</reference>
<dbReference type="PANTHER" id="PTHR31252">
    <property type="entry name" value="DUF4419 DOMAIN-CONTAINING PROTEIN"/>
    <property type="match status" value="1"/>
</dbReference>
<dbReference type="AlphaFoldDB" id="A0A0C3AIG4"/>